<dbReference type="Gene3D" id="1.25.40.10">
    <property type="entry name" value="Tetratricopeptide repeat domain"/>
    <property type="match status" value="1"/>
</dbReference>
<proteinExistence type="predicted"/>
<evidence type="ECO:0000313" key="1">
    <source>
        <dbReference type="EMBL" id="MBY8823092.1"/>
    </source>
</evidence>
<organism evidence="1 2">
    <name type="scientific">Sphingomonas colocasiae</name>
    <dbReference type="NCBI Taxonomy" id="1848973"/>
    <lineage>
        <taxon>Bacteria</taxon>
        <taxon>Pseudomonadati</taxon>
        <taxon>Pseudomonadota</taxon>
        <taxon>Alphaproteobacteria</taxon>
        <taxon>Sphingomonadales</taxon>
        <taxon>Sphingomonadaceae</taxon>
        <taxon>Sphingomonas</taxon>
    </lineage>
</organism>
<dbReference type="InterPro" id="IPR011990">
    <property type="entry name" value="TPR-like_helical_dom_sf"/>
</dbReference>
<accession>A0ABS7PP47</accession>
<dbReference type="Pfam" id="PF14559">
    <property type="entry name" value="TPR_19"/>
    <property type="match status" value="1"/>
</dbReference>
<dbReference type="Proteomes" id="UP000706039">
    <property type="component" value="Unassembled WGS sequence"/>
</dbReference>
<gene>
    <name evidence="1" type="ORF">K7G82_12370</name>
</gene>
<reference evidence="1 2" key="1">
    <citation type="submission" date="2021-08" db="EMBL/GenBank/DDBJ databases">
        <authorList>
            <person name="Tuo L."/>
        </authorList>
    </citation>
    <scope>NUCLEOTIDE SEQUENCE [LARGE SCALE GENOMIC DNA]</scope>
    <source>
        <strain evidence="1 2">JCM 31229</strain>
    </source>
</reference>
<sequence>MIGGAAHAQDANPYGYDQIAAKNLKAAETRLIAQRAAEPDEPSVLINLAYVYKKTNRVAEARDLYNAVLAQPDVLMALGSGKPAWSHALAMKGLGRSTDFAGR</sequence>
<evidence type="ECO:0000313" key="2">
    <source>
        <dbReference type="Proteomes" id="UP000706039"/>
    </source>
</evidence>
<dbReference type="EMBL" id="JAINVV010000004">
    <property type="protein sequence ID" value="MBY8823092.1"/>
    <property type="molecule type" value="Genomic_DNA"/>
</dbReference>
<comment type="caution">
    <text evidence="1">The sequence shown here is derived from an EMBL/GenBank/DDBJ whole genome shotgun (WGS) entry which is preliminary data.</text>
</comment>
<protein>
    <submittedName>
        <fullName evidence="1">Tetratricopeptide repeat protein</fullName>
    </submittedName>
</protein>
<name>A0ABS7PP47_9SPHN</name>
<dbReference type="SUPFAM" id="SSF81901">
    <property type="entry name" value="HCP-like"/>
    <property type="match status" value="1"/>
</dbReference>
<keyword evidence="2" id="KW-1185">Reference proteome</keyword>